<feature type="binding site" evidence="8">
    <location>
        <begin position="8"/>
        <end position="10"/>
    </location>
    <ligand>
        <name>4-CDP-2-C-methyl-D-erythritol 2-phosphate</name>
        <dbReference type="ChEBI" id="CHEBI:57919"/>
    </ligand>
</feature>
<evidence type="ECO:0000256" key="5">
    <source>
        <dbReference type="ARBA" id="ARBA00022723"/>
    </source>
</evidence>
<evidence type="ECO:0000256" key="6">
    <source>
        <dbReference type="ARBA" id="ARBA00023229"/>
    </source>
</evidence>
<comment type="caution">
    <text evidence="11">The sequence shown here is derived from an EMBL/GenBank/DDBJ whole genome shotgun (WGS) entry which is preliminary data.</text>
</comment>
<evidence type="ECO:0000256" key="8">
    <source>
        <dbReference type="HAMAP-Rule" id="MF_00107"/>
    </source>
</evidence>
<sequence>MKVGIGYDVHKLVKNRDLIIGGVKIDYEKGLLGHSDADVLTHAVIDSIFGALGLGDLGRHFPDTDPKFKGADSLKLMEYAYELMKKKGYEIGNIDCVIIAQAPKMAPHLEQMKSNFANILHTDIENINIKATTEEGLGFTGQKEGIASQSICLLNKLEK</sequence>
<feature type="binding site" evidence="8">
    <location>
        <begin position="34"/>
        <end position="35"/>
    </location>
    <ligand>
        <name>4-CDP-2-C-methyl-D-erythritol 2-phosphate</name>
        <dbReference type="ChEBI" id="CHEBI:57919"/>
    </ligand>
</feature>
<dbReference type="GO" id="GO:0019288">
    <property type="term" value="P:isopentenyl diphosphate biosynthetic process, methylerythritol 4-phosphate pathway"/>
    <property type="evidence" value="ECO:0007669"/>
    <property type="project" value="UniProtKB-UniRule"/>
</dbReference>
<comment type="similarity">
    <text evidence="3 8 9">Belongs to the IspF family.</text>
</comment>
<dbReference type="GO" id="GO:0046872">
    <property type="term" value="F:metal ion binding"/>
    <property type="evidence" value="ECO:0007669"/>
    <property type="project" value="UniProtKB-KW"/>
</dbReference>
<feature type="binding site" evidence="8">
    <location>
        <begin position="132"/>
        <end position="135"/>
    </location>
    <ligand>
        <name>4-CDP-2-C-methyl-D-erythritol 2-phosphate</name>
        <dbReference type="ChEBI" id="CHEBI:57919"/>
    </ligand>
</feature>
<dbReference type="InterPro" id="IPR003526">
    <property type="entry name" value="MECDP_synthase"/>
</dbReference>
<evidence type="ECO:0000313" key="11">
    <source>
        <dbReference type="EMBL" id="PSJ31285.1"/>
    </source>
</evidence>
<accession>A0A2P7Q007</accession>
<dbReference type="GO" id="GO:0008685">
    <property type="term" value="F:2-C-methyl-D-erythritol 2,4-cyclodiphosphate synthase activity"/>
    <property type="evidence" value="ECO:0007669"/>
    <property type="project" value="UniProtKB-UniRule"/>
</dbReference>
<dbReference type="OrthoDB" id="9804336at2"/>
<feature type="binding site" evidence="8">
    <location>
        <begin position="100"/>
        <end position="106"/>
    </location>
    <ligand>
        <name>4-CDP-2-C-methyl-D-erythritol 2-phosphate</name>
        <dbReference type="ChEBI" id="CHEBI:57919"/>
    </ligand>
</feature>
<feature type="binding site" evidence="8">
    <location>
        <begin position="56"/>
        <end position="58"/>
    </location>
    <ligand>
        <name>4-CDP-2-C-methyl-D-erythritol 2-phosphate</name>
        <dbReference type="ChEBI" id="CHEBI:57919"/>
    </ligand>
</feature>
<evidence type="ECO:0000256" key="7">
    <source>
        <dbReference type="ARBA" id="ARBA00023239"/>
    </source>
</evidence>
<feature type="binding site" evidence="8">
    <location>
        <position position="10"/>
    </location>
    <ligand>
        <name>a divalent metal cation</name>
        <dbReference type="ChEBI" id="CHEBI:60240"/>
    </ligand>
</feature>
<feature type="binding site" evidence="8">
    <location>
        <position position="42"/>
    </location>
    <ligand>
        <name>a divalent metal cation</name>
        <dbReference type="ChEBI" id="CHEBI:60240"/>
    </ligand>
</feature>
<protein>
    <recommendedName>
        <fullName evidence="4 8">2-C-methyl-D-erythritol 2,4-cyclodiphosphate synthase</fullName>
        <shortName evidence="8">MECDP-synthase</shortName>
        <shortName evidence="8">MECPP-synthase</shortName>
        <shortName evidence="8">MECPS</shortName>
        <ecNumber evidence="4 8">4.6.1.12</ecNumber>
    </recommendedName>
</protein>
<dbReference type="Pfam" id="PF02542">
    <property type="entry name" value="YgbB"/>
    <property type="match status" value="1"/>
</dbReference>
<organism evidence="11 12">
    <name type="scientific">Peptostreptococcus russellii</name>
    <dbReference type="NCBI Taxonomy" id="215200"/>
    <lineage>
        <taxon>Bacteria</taxon>
        <taxon>Bacillati</taxon>
        <taxon>Bacillota</taxon>
        <taxon>Clostridia</taxon>
        <taxon>Peptostreptococcales</taxon>
        <taxon>Peptostreptococcaceae</taxon>
        <taxon>Peptostreptococcus</taxon>
    </lineage>
</organism>
<keyword evidence="12" id="KW-1185">Reference proteome</keyword>
<gene>
    <name evidence="8" type="primary">ispF</name>
    <name evidence="11" type="ORF">UF10_06510</name>
</gene>
<evidence type="ECO:0000313" key="12">
    <source>
        <dbReference type="Proteomes" id="UP000241434"/>
    </source>
</evidence>
<comment type="function">
    <text evidence="8">Involved in the biosynthesis of isopentenyl diphosphate (IPP) and dimethylallyl diphosphate (DMAPP), two major building blocks of isoprenoid compounds. Catalyzes the conversion of 4-diphosphocytidyl-2-C-methyl-D-erythritol 2-phosphate (CDP-ME2P) to 2-C-methyl-D-erythritol 2,4-cyclodiphosphate (ME-CPP) with a corresponding release of cytidine 5-monophosphate (CMP).</text>
</comment>
<dbReference type="InterPro" id="IPR036571">
    <property type="entry name" value="MECDP_synthase_sf"/>
</dbReference>
<feature type="site" description="Transition state stabilizer" evidence="8">
    <location>
        <position position="34"/>
    </location>
</feature>
<dbReference type="HAMAP" id="MF_00107">
    <property type="entry name" value="IspF"/>
    <property type="match status" value="1"/>
</dbReference>
<name>A0A2P7Q007_9FIRM</name>
<evidence type="ECO:0000256" key="2">
    <source>
        <dbReference type="ARBA" id="ARBA00004709"/>
    </source>
</evidence>
<dbReference type="FunFam" id="3.30.1330.50:FF:000001">
    <property type="entry name" value="2-C-methyl-D-erythritol 2,4-cyclodiphosphate synthase"/>
    <property type="match status" value="1"/>
</dbReference>
<evidence type="ECO:0000256" key="9">
    <source>
        <dbReference type="RuleBase" id="RU004395"/>
    </source>
</evidence>
<dbReference type="PANTHER" id="PTHR43181:SF1">
    <property type="entry name" value="2-C-METHYL-D-ERYTHRITOL 2,4-CYCLODIPHOSPHATE SYNTHASE, CHLOROPLASTIC"/>
    <property type="match status" value="1"/>
</dbReference>
<evidence type="ECO:0000259" key="10">
    <source>
        <dbReference type="Pfam" id="PF02542"/>
    </source>
</evidence>
<dbReference type="SUPFAM" id="SSF69765">
    <property type="entry name" value="IpsF-like"/>
    <property type="match status" value="1"/>
</dbReference>
<comment type="pathway">
    <text evidence="2 8">Isoprenoid biosynthesis; isopentenyl diphosphate biosynthesis via DXP pathway; isopentenyl diphosphate from 1-deoxy-D-xylulose 5-phosphate: step 4/6.</text>
</comment>
<reference evidence="11" key="1">
    <citation type="thesis" date="2015" institute="Rutgers" country="The State University of New Jersey, 14 College Farm Rd., New Brunswick, NJ, USA">
        <title>Ammonia toxicity in bacteria and its implications for treatment of and resource recovery from highly nitrogenous organic wastes.</title>
        <authorList>
            <person name="Luther A.K."/>
        </authorList>
    </citation>
    <scope>NUCLEOTIDE SEQUENCE</scope>
    <source>
        <strain evidence="11">RT-10B</strain>
    </source>
</reference>
<dbReference type="Proteomes" id="UP000241434">
    <property type="component" value="Unassembled WGS sequence"/>
</dbReference>
<feature type="binding site" evidence="8">
    <location>
        <position position="8"/>
    </location>
    <ligand>
        <name>a divalent metal cation</name>
        <dbReference type="ChEBI" id="CHEBI:60240"/>
    </ligand>
</feature>
<evidence type="ECO:0000256" key="1">
    <source>
        <dbReference type="ARBA" id="ARBA00000200"/>
    </source>
</evidence>
<dbReference type="InterPro" id="IPR020555">
    <property type="entry name" value="MECDP_synthase_CS"/>
</dbReference>
<comment type="caution">
    <text evidence="8">Lacks conserved residue(s) required for the propagation of feature annotation.</text>
</comment>
<comment type="catalytic activity">
    <reaction evidence="1 8 9">
        <text>4-CDP-2-C-methyl-D-erythritol 2-phosphate = 2-C-methyl-D-erythritol 2,4-cyclic diphosphate + CMP</text>
        <dbReference type="Rhea" id="RHEA:23864"/>
        <dbReference type="ChEBI" id="CHEBI:57919"/>
        <dbReference type="ChEBI" id="CHEBI:58483"/>
        <dbReference type="ChEBI" id="CHEBI:60377"/>
        <dbReference type="EC" id="4.6.1.12"/>
    </reaction>
</comment>
<dbReference type="NCBIfam" id="TIGR00151">
    <property type="entry name" value="ispF"/>
    <property type="match status" value="1"/>
</dbReference>
<dbReference type="AlphaFoldDB" id="A0A2P7Q007"/>
<dbReference type="RefSeq" id="WP_106777023.1">
    <property type="nucleotide sequence ID" value="NZ_JYGE01000005.1"/>
</dbReference>
<dbReference type="EMBL" id="JYGE01000005">
    <property type="protein sequence ID" value="PSJ31285.1"/>
    <property type="molecule type" value="Genomic_DNA"/>
</dbReference>
<evidence type="ECO:0000256" key="3">
    <source>
        <dbReference type="ARBA" id="ARBA00008480"/>
    </source>
</evidence>
<keyword evidence="5 8" id="KW-0479">Metal-binding</keyword>
<dbReference type="CDD" id="cd00554">
    <property type="entry name" value="MECDP_synthase"/>
    <property type="match status" value="1"/>
</dbReference>
<evidence type="ECO:0000256" key="4">
    <source>
        <dbReference type="ARBA" id="ARBA00012579"/>
    </source>
</evidence>
<comment type="subunit">
    <text evidence="8">Homotrimer.</text>
</comment>
<dbReference type="PANTHER" id="PTHR43181">
    <property type="entry name" value="2-C-METHYL-D-ERYTHRITOL 2,4-CYCLODIPHOSPHATE SYNTHASE, CHLOROPLASTIC"/>
    <property type="match status" value="1"/>
</dbReference>
<dbReference type="UniPathway" id="UPA00056">
    <property type="reaction ID" value="UER00095"/>
</dbReference>
<feature type="binding site" evidence="8">
    <location>
        <position position="139"/>
    </location>
    <ligand>
        <name>4-CDP-2-C-methyl-D-erythritol 2-phosphate</name>
        <dbReference type="ChEBI" id="CHEBI:57919"/>
    </ligand>
</feature>
<dbReference type="EC" id="4.6.1.12" evidence="4 8"/>
<proteinExistence type="inferred from homology"/>
<dbReference type="Gene3D" id="3.30.1330.50">
    <property type="entry name" value="2-C-methyl-D-erythritol 2,4-cyclodiphosphate synthase"/>
    <property type="match status" value="1"/>
</dbReference>
<feature type="binding site" evidence="8">
    <location>
        <begin position="61"/>
        <end position="65"/>
    </location>
    <ligand>
        <name>4-CDP-2-C-methyl-D-erythritol 2-phosphate</name>
        <dbReference type="ChEBI" id="CHEBI:57919"/>
    </ligand>
</feature>
<comment type="cofactor">
    <cofactor evidence="8">
        <name>a divalent metal cation</name>
        <dbReference type="ChEBI" id="CHEBI:60240"/>
    </cofactor>
    <text evidence="8">Binds 1 divalent metal cation per subunit.</text>
</comment>
<dbReference type="PROSITE" id="PS01350">
    <property type="entry name" value="ISPF"/>
    <property type="match status" value="1"/>
</dbReference>
<feature type="site" description="Transition state stabilizer" evidence="8">
    <location>
        <position position="133"/>
    </location>
</feature>
<keyword evidence="7 8" id="KW-0456">Lyase</keyword>
<keyword evidence="6 8" id="KW-0414">Isoprene biosynthesis</keyword>
<feature type="domain" description="2-C-methyl-D-erythritol 2,4-cyclodiphosphate synthase" evidence="10">
    <location>
        <begin position="1"/>
        <end position="154"/>
    </location>
</feature>
<dbReference type="GO" id="GO:0016114">
    <property type="term" value="P:terpenoid biosynthetic process"/>
    <property type="evidence" value="ECO:0007669"/>
    <property type="project" value="InterPro"/>
</dbReference>